<dbReference type="AlphaFoldDB" id="A0A382R6N2"/>
<dbReference type="GO" id="GO:0005524">
    <property type="term" value="F:ATP binding"/>
    <property type="evidence" value="ECO:0007669"/>
    <property type="project" value="InterPro"/>
</dbReference>
<dbReference type="Gene3D" id="3.40.50.300">
    <property type="entry name" value="P-loop containing nucleotide triphosphate hydrolases"/>
    <property type="match status" value="1"/>
</dbReference>
<organism evidence="2">
    <name type="scientific">marine metagenome</name>
    <dbReference type="NCBI Taxonomy" id="408172"/>
    <lineage>
        <taxon>unclassified sequences</taxon>
        <taxon>metagenomes</taxon>
        <taxon>ecological metagenomes</taxon>
    </lineage>
</organism>
<gene>
    <name evidence="2" type="ORF">METZ01_LOCUS346200</name>
</gene>
<dbReference type="InterPro" id="IPR011704">
    <property type="entry name" value="ATPase_dyneun-rel_AAA"/>
</dbReference>
<evidence type="ECO:0000313" key="2">
    <source>
        <dbReference type="EMBL" id="SVC93346.1"/>
    </source>
</evidence>
<feature type="domain" description="ATPase dynein-related AAA" evidence="1">
    <location>
        <begin position="25"/>
        <end position="115"/>
    </location>
</feature>
<accession>A0A382R6N2</accession>
<feature type="non-terminal residue" evidence="2">
    <location>
        <position position="264"/>
    </location>
</feature>
<evidence type="ECO:0000259" key="1">
    <source>
        <dbReference type="Pfam" id="PF07728"/>
    </source>
</evidence>
<dbReference type="GO" id="GO:0016887">
    <property type="term" value="F:ATP hydrolysis activity"/>
    <property type="evidence" value="ECO:0007669"/>
    <property type="project" value="InterPro"/>
</dbReference>
<dbReference type="InterPro" id="IPR027417">
    <property type="entry name" value="P-loop_NTPase"/>
</dbReference>
<proteinExistence type="predicted"/>
<name>A0A382R6N2_9ZZZZ</name>
<reference evidence="2" key="1">
    <citation type="submission" date="2018-05" db="EMBL/GenBank/DDBJ databases">
        <authorList>
            <person name="Lanie J.A."/>
            <person name="Ng W.-L."/>
            <person name="Kazmierczak K.M."/>
            <person name="Andrzejewski T.M."/>
            <person name="Davidsen T.M."/>
            <person name="Wayne K.J."/>
            <person name="Tettelin H."/>
            <person name="Glass J.I."/>
            <person name="Rusch D."/>
            <person name="Podicherti R."/>
            <person name="Tsui H.-C.T."/>
            <person name="Winkler M.E."/>
        </authorList>
    </citation>
    <scope>NUCLEOTIDE SEQUENCE</scope>
</reference>
<sequence length="264" mass="29410">MKKLSIKKLSEFLGKIVDNNIDASLMIWGAPGIGKSSVVEKVAETRNLELIDLRISQLAPTDLRGIPVPANDKAYWYPPEFLPTEGKGILFLDEINMAPPAVQGIAQQLILDRKVGSYQVPDGWFIWSAGNRKQDYAAVFDMPAPLANRFMHVEVATGLKEFKSYALENKIDDKIISFLNFRPQLLHKIDKNSPAWPSPRSWAIANKLIDARLDVDPALGNAAGAEFRSFCKIYKTLPDIEPILKGITKPVFPEDLSAKYALTC</sequence>
<dbReference type="EMBL" id="UINC01119491">
    <property type="protein sequence ID" value="SVC93346.1"/>
    <property type="molecule type" value="Genomic_DNA"/>
</dbReference>
<dbReference type="Pfam" id="PF07728">
    <property type="entry name" value="AAA_5"/>
    <property type="match status" value="1"/>
</dbReference>
<dbReference type="SUPFAM" id="SSF52540">
    <property type="entry name" value="P-loop containing nucleoside triphosphate hydrolases"/>
    <property type="match status" value="1"/>
</dbReference>
<protein>
    <recommendedName>
        <fullName evidence="1">ATPase dynein-related AAA domain-containing protein</fullName>
    </recommendedName>
</protein>
<dbReference type="CDD" id="cd00009">
    <property type="entry name" value="AAA"/>
    <property type="match status" value="1"/>
</dbReference>